<keyword evidence="1" id="KW-0175">Coiled coil</keyword>
<dbReference type="InParanoid" id="A0A0C2X726"/>
<organism evidence="2 3">
    <name type="scientific">Amanita muscaria (strain Koide BX008)</name>
    <dbReference type="NCBI Taxonomy" id="946122"/>
    <lineage>
        <taxon>Eukaryota</taxon>
        <taxon>Fungi</taxon>
        <taxon>Dikarya</taxon>
        <taxon>Basidiomycota</taxon>
        <taxon>Agaricomycotina</taxon>
        <taxon>Agaricomycetes</taxon>
        <taxon>Agaricomycetidae</taxon>
        <taxon>Agaricales</taxon>
        <taxon>Pluteineae</taxon>
        <taxon>Amanitaceae</taxon>
        <taxon>Amanita</taxon>
    </lineage>
</organism>
<dbReference type="EMBL" id="KN818248">
    <property type="protein sequence ID" value="KIL64523.1"/>
    <property type="molecule type" value="Genomic_DNA"/>
</dbReference>
<dbReference type="AlphaFoldDB" id="A0A0C2X726"/>
<evidence type="ECO:0000256" key="1">
    <source>
        <dbReference type="SAM" id="Coils"/>
    </source>
</evidence>
<protein>
    <submittedName>
        <fullName evidence="2">Uncharacterized protein</fullName>
    </submittedName>
</protein>
<evidence type="ECO:0000313" key="2">
    <source>
        <dbReference type="EMBL" id="KIL64523.1"/>
    </source>
</evidence>
<keyword evidence="3" id="KW-1185">Reference proteome</keyword>
<name>A0A0C2X726_AMAMK</name>
<accession>A0A0C2X726</accession>
<dbReference type="HOGENOM" id="CLU_897069_0_0_1"/>
<gene>
    <name evidence="2" type="ORF">M378DRAFT_162963</name>
</gene>
<feature type="coiled-coil region" evidence="1">
    <location>
        <begin position="14"/>
        <end position="41"/>
    </location>
</feature>
<evidence type="ECO:0000313" key="3">
    <source>
        <dbReference type="Proteomes" id="UP000054549"/>
    </source>
</evidence>
<sequence>MQYNSLGNDALDLQSVLRSRNQELEERLRSSQQELQHWKDAYMMLLPRIGPPSNQPATLSPIMSTVKQEFMMPSMHPKKLEPDASHMSPAEFIQTRNELLQALFDKAFISHENHVEKERYDYIYVQFWTFKEYDDSAKDAMEDTALSDKIAYLEDVKGKSVDIRRVKAIRSELRGIFKQISNNLARAIEPTWTRYDTYFQDAVYKHLRVKYPEFMLCEDNWKARSFMSNWYSNWTKNLKKAAKLGAPETEKGKGRATAKVIPAKRRIDDTVTASTSKRRLDHNSTSHEDESFSDIIIDVVPPQIQIISPL</sequence>
<proteinExistence type="predicted"/>
<dbReference type="OrthoDB" id="3263422at2759"/>
<reference evidence="2 3" key="1">
    <citation type="submission" date="2014-04" db="EMBL/GenBank/DDBJ databases">
        <title>Evolutionary Origins and Diversification of the Mycorrhizal Mutualists.</title>
        <authorList>
            <consortium name="DOE Joint Genome Institute"/>
            <consortium name="Mycorrhizal Genomics Consortium"/>
            <person name="Kohler A."/>
            <person name="Kuo A."/>
            <person name="Nagy L.G."/>
            <person name="Floudas D."/>
            <person name="Copeland A."/>
            <person name="Barry K.W."/>
            <person name="Cichocki N."/>
            <person name="Veneault-Fourrey C."/>
            <person name="LaButti K."/>
            <person name="Lindquist E.A."/>
            <person name="Lipzen A."/>
            <person name="Lundell T."/>
            <person name="Morin E."/>
            <person name="Murat C."/>
            <person name="Riley R."/>
            <person name="Ohm R."/>
            <person name="Sun H."/>
            <person name="Tunlid A."/>
            <person name="Henrissat B."/>
            <person name="Grigoriev I.V."/>
            <person name="Hibbett D.S."/>
            <person name="Martin F."/>
        </authorList>
    </citation>
    <scope>NUCLEOTIDE SEQUENCE [LARGE SCALE GENOMIC DNA]</scope>
    <source>
        <strain evidence="2 3">Koide BX008</strain>
    </source>
</reference>
<dbReference type="STRING" id="946122.A0A0C2X726"/>
<dbReference type="Proteomes" id="UP000054549">
    <property type="component" value="Unassembled WGS sequence"/>
</dbReference>